<proteinExistence type="inferred from homology"/>
<dbReference type="EMBL" id="CP049916">
    <property type="protein sequence ID" value="QIO09229.1"/>
    <property type="molecule type" value="Genomic_DNA"/>
</dbReference>
<organism evidence="6 7">
    <name type="scientific">Acinetobacter lanii</name>
    <dbReference type="NCBI Taxonomy" id="2715163"/>
    <lineage>
        <taxon>Bacteria</taxon>
        <taxon>Pseudomonadati</taxon>
        <taxon>Pseudomonadota</taxon>
        <taxon>Gammaproteobacteria</taxon>
        <taxon>Moraxellales</taxon>
        <taxon>Moraxellaceae</taxon>
        <taxon>Acinetobacter</taxon>
    </lineage>
</organism>
<dbReference type="PROSITE" id="PS50931">
    <property type="entry name" value="HTH_LYSR"/>
    <property type="match status" value="1"/>
</dbReference>
<evidence type="ECO:0000313" key="6">
    <source>
        <dbReference type="EMBL" id="QIO09229.1"/>
    </source>
</evidence>
<keyword evidence="7" id="KW-1185">Reference proteome</keyword>
<comment type="similarity">
    <text evidence="1">Belongs to the LysR transcriptional regulatory family.</text>
</comment>
<gene>
    <name evidence="6" type="ORF">G8D99_09500</name>
</gene>
<dbReference type="InterPro" id="IPR000847">
    <property type="entry name" value="LysR_HTH_N"/>
</dbReference>
<dbReference type="AlphaFoldDB" id="A0A6G8S4V7"/>
<evidence type="ECO:0000259" key="5">
    <source>
        <dbReference type="PROSITE" id="PS50931"/>
    </source>
</evidence>
<dbReference type="InterPro" id="IPR036390">
    <property type="entry name" value="WH_DNA-bd_sf"/>
</dbReference>
<feature type="domain" description="HTH lysR-type" evidence="5">
    <location>
        <begin position="15"/>
        <end position="65"/>
    </location>
</feature>
<keyword evidence="2" id="KW-0805">Transcription regulation</keyword>
<sequence>MSKILNTPFSRFSDYFIAVAKTGSLRKAADQLYISVSAVHRQIDLAEEELGIELFERLPSGLKLTLAGELLYADLLKWQKEFQHTCIRFDEIQGLKRGTIEFGLISALSEGFIPHSVKHMYTHYPWINFKIQVADSAVIAKRIMHAELDFGLILNPKSHQQLQVMHFLELPLGFVLSKHHPLAQAEKIYFSDTLNENHLIAASPLMIHDYVQAMYKHHQFNPTRKTESNDIRLINTLIKDQLGIGILSYLDALPGLERDEMVFKPIIEQGVHPLTVALCVAPKRQVSRVSQIMIKHIIEQMERLKSQRDIPSLVR</sequence>
<dbReference type="GO" id="GO:0003700">
    <property type="term" value="F:DNA-binding transcription factor activity"/>
    <property type="evidence" value="ECO:0007669"/>
    <property type="project" value="InterPro"/>
</dbReference>
<dbReference type="SUPFAM" id="SSF46785">
    <property type="entry name" value="Winged helix' DNA-binding domain"/>
    <property type="match status" value="1"/>
</dbReference>
<evidence type="ECO:0000256" key="3">
    <source>
        <dbReference type="ARBA" id="ARBA00023125"/>
    </source>
</evidence>
<dbReference type="PANTHER" id="PTHR30419:SF8">
    <property type="entry name" value="NITROGEN ASSIMILATION TRANSCRIPTIONAL ACTIVATOR-RELATED"/>
    <property type="match status" value="1"/>
</dbReference>
<accession>A0A6G8S4V7</accession>
<dbReference type="Gene3D" id="3.40.190.10">
    <property type="entry name" value="Periplasmic binding protein-like II"/>
    <property type="match status" value="2"/>
</dbReference>
<protein>
    <submittedName>
        <fullName evidence="6">LysR family transcriptional regulator</fullName>
    </submittedName>
</protein>
<dbReference type="GO" id="GO:0003677">
    <property type="term" value="F:DNA binding"/>
    <property type="evidence" value="ECO:0007669"/>
    <property type="project" value="UniProtKB-KW"/>
</dbReference>
<dbReference type="Gene3D" id="1.10.10.10">
    <property type="entry name" value="Winged helix-like DNA-binding domain superfamily/Winged helix DNA-binding domain"/>
    <property type="match status" value="1"/>
</dbReference>
<dbReference type="SUPFAM" id="SSF53850">
    <property type="entry name" value="Periplasmic binding protein-like II"/>
    <property type="match status" value="1"/>
</dbReference>
<dbReference type="KEGG" id="alj:G8D99_09500"/>
<dbReference type="GO" id="GO:0005829">
    <property type="term" value="C:cytosol"/>
    <property type="evidence" value="ECO:0007669"/>
    <property type="project" value="TreeGrafter"/>
</dbReference>
<keyword evidence="4" id="KW-0804">Transcription</keyword>
<evidence type="ECO:0000256" key="1">
    <source>
        <dbReference type="ARBA" id="ARBA00009437"/>
    </source>
</evidence>
<dbReference type="CDD" id="cd05466">
    <property type="entry name" value="PBP2_LTTR_substrate"/>
    <property type="match status" value="1"/>
</dbReference>
<name>A0A6G8S4V7_9GAMM</name>
<evidence type="ECO:0000256" key="2">
    <source>
        <dbReference type="ARBA" id="ARBA00023015"/>
    </source>
</evidence>
<dbReference type="InterPro" id="IPR005119">
    <property type="entry name" value="LysR_subst-bd"/>
</dbReference>
<dbReference type="RefSeq" id="WP_166324995.1">
    <property type="nucleotide sequence ID" value="NZ_CP049916.1"/>
</dbReference>
<dbReference type="Pfam" id="PF03466">
    <property type="entry name" value="LysR_substrate"/>
    <property type="match status" value="1"/>
</dbReference>
<dbReference type="Pfam" id="PF00126">
    <property type="entry name" value="HTH_1"/>
    <property type="match status" value="1"/>
</dbReference>
<dbReference type="PANTHER" id="PTHR30419">
    <property type="entry name" value="HTH-TYPE TRANSCRIPTIONAL REGULATOR YBHD"/>
    <property type="match status" value="1"/>
</dbReference>
<keyword evidence="3" id="KW-0238">DNA-binding</keyword>
<reference evidence="6 7" key="1">
    <citation type="submission" date="2020-03" db="EMBL/GenBank/DDBJ databases">
        <authorList>
            <person name="Zhu W."/>
        </authorList>
    </citation>
    <scope>NUCLEOTIDE SEQUENCE [LARGE SCALE GENOMIC DNA]</scope>
    <source>
        <strain evidence="6 7">185</strain>
    </source>
</reference>
<dbReference type="InterPro" id="IPR036388">
    <property type="entry name" value="WH-like_DNA-bd_sf"/>
</dbReference>
<dbReference type="Proteomes" id="UP000501939">
    <property type="component" value="Chromosome"/>
</dbReference>
<evidence type="ECO:0000256" key="4">
    <source>
        <dbReference type="ARBA" id="ARBA00023163"/>
    </source>
</evidence>
<evidence type="ECO:0000313" key="7">
    <source>
        <dbReference type="Proteomes" id="UP000501939"/>
    </source>
</evidence>
<dbReference type="InterPro" id="IPR050950">
    <property type="entry name" value="HTH-type_LysR_regulators"/>
</dbReference>